<dbReference type="Gene3D" id="2.160.10.10">
    <property type="entry name" value="Hexapeptide repeat proteins"/>
    <property type="match status" value="2"/>
</dbReference>
<keyword evidence="2" id="KW-1185">Reference proteome</keyword>
<dbReference type="GO" id="GO:0016740">
    <property type="term" value="F:transferase activity"/>
    <property type="evidence" value="ECO:0007669"/>
    <property type="project" value="UniProtKB-KW"/>
</dbReference>
<name>A0A329MRY7_9BACL</name>
<evidence type="ECO:0000313" key="2">
    <source>
        <dbReference type="Proteomes" id="UP000250369"/>
    </source>
</evidence>
<dbReference type="InterPro" id="IPR001451">
    <property type="entry name" value="Hexapep"/>
</dbReference>
<dbReference type="Pfam" id="PF14602">
    <property type="entry name" value="Hexapep_2"/>
    <property type="match status" value="2"/>
</dbReference>
<protein>
    <submittedName>
        <fullName evidence="1">N-acetyltransferase</fullName>
    </submittedName>
</protein>
<organism evidence="1 2">
    <name type="scientific">Paenibacillus contaminans</name>
    <dbReference type="NCBI Taxonomy" id="450362"/>
    <lineage>
        <taxon>Bacteria</taxon>
        <taxon>Bacillati</taxon>
        <taxon>Bacillota</taxon>
        <taxon>Bacilli</taxon>
        <taxon>Bacillales</taxon>
        <taxon>Paenibacillaceae</taxon>
        <taxon>Paenibacillus</taxon>
    </lineage>
</organism>
<reference evidence="1 2" key="1">
    <citation type="journal article" date="2009" name="Int. J. Syst. Evol. Microbiol.">
        <title>Paenibacillus contaminans sp. nov., isolated from a contaminated laboratory plate.</title>
        <authorList>
            <person name="Chou J.H."/>
            <person name="Lee J.H."/>
            <person name="Lin M.C."/>
            <person name="Chang P.S."/>
            <person name="Arun A.B."/>
            <person name="Young C.C."/>
            <person name="Chen W.M."/>
        </authorList>
    </citation>
    <scope>NUCLEOTIDE SEQUENCE [LARGE SCALE GENOMIC DNA]</scope>
    <source>
        <strain evidence="1 2">CKOBP-6</strain>
    </source>
</reference>
<dbReference type="OrthoDB" id="9782926at2"/>
<dbReference type="AlphaFoldDB" id="A0A329MRY7"/>
<dbReference type="Pfam" id="PF00132">
    <property type="entry name" value="Hexapep"/>
    <property type="match status" value="1"/>
</dbReference>
<dbReference type="RefSeq" id="WP_113030425.1">
    <property type="nucleotide sequence ID" value="NZ_QMFB01000003.1"/>
</dbReference>
<gene>
    <name evidence="1" type="ORF">DQG23_08770</name>
</gene>
<dbReference type="PANTHER" id="PTHR43300:SF4">
    <property type="entry name" value="ACYL-[ACYL-CARRIER-PROTEIN]--UDP-N-ACETYLGLUCOSAMINE O-ACYLTRANSFERASE"/>
    <property type="match status" value="1"/>
</dbReference>
<dbReference type="PANTHER" id="PTHR43300">
    <property type="entry name" value="ACETYLTRANSFERASE"/>
    <property type="match status" value="1"/>
</dbReference>
<sequence>MNRAQAADRHTTDHVSFGEYAVLGRNVTFGHNVTIGHHVVIYDDTVIGDNVTIQDHAVIGKQPTKAKHSILKQTSALPPAVIGDGCIIGTSSIVYAGTKLERDVFVADLATIRERVAIGSGTIIGRGASVENDCTVGARCKLETNCYITAYSVLGDYVFIAPCVVTSNDNYMGRTKERFAKMKGVTVKNGGRIGAGAITLPGIVIEEDGTVGAGSVVTRDVISRELVAGIPARKFRNVPEEQLLENQ</sequence>
<dbReference type="Proteomes" id="UP000250369">
    <property type="component" value="Unassembled WGS sequence"/>
</dbReference>
<dbReference type="InterPro" id="IPR011004">
    <property type="entry name" value="Trimer_LpxA-like_sf"/>
</dbReference>
<keyword evidence="1" id="KW-0808">Transferase</keyword>
<accession>A0A329MRY7</accession>
<proteinExistence type="predicted"/>
<evidence type="ECO:0000313" key="1">
    <source>
        <dbReference type="EMBL" id="RAV22116.1"/>
    </source>
</evidence>
<dbReference type="CDD" id="cd03358">
    <property type="entry name" value="LbH_WxcM_N_like"/>
    <property type="match status" value="1"/>
</dbReference>
<dbReference type="SUPFAM" id="SSF51161">
    <property type="entry name" value="Trimeric LpxA-like enzymes"/>
    <property type="match status" value="1"/>
</dbReference>
<comment type="caution">
    <text evidence="1">The sequence shown here is derived from an EMBL/GenBank/DDBJ whole genome shotgun (WGS) entry which is preliminary data.</text>
</comment>
<dbReference type="InterPro" id="IPR050179">
    <property type="entry name" value="Trans_hexapeptide_repeat"/>
</dbReference>
<dbReference type="EMBL" id="QMFB01000003">
    <property type="protein sequence ID" value="RAV22116.1"/>
    <property type="molecule type" value="Genomic_DNA"/>
</dbReference>